<keyword evidence="2 9" id="KW-0597">Phosphoprotein</keyword>
<reference evidence="16" key="1">
    <citation type="journal article" date="2020" name="mSystems">
        <title>Genome- and Community-Level Interaction Insights into Carbon Utilization and Element Cycling Functions of Hydrothermarchaeota in Hydrothermal Sediment.</title>
        <authorList>
            <person name="Zhou Z."/>
            <person name="Liu Y."/>
            <person name="Xu W."/>
            <person name="Pan J."/>
            <person name="Luo Z.H."/>
            <person name="Li M."/>
        </authorList>
    </citation>
    <scope>NUCLEOTIDE SEQUENCE [LARGE SCALE GENOMIC DNA]</scope>
    <source>
        <strain evidence="16">SpSt-402</strain>
    </source>
</reference>
<dbReference type="GO" id="GO:0008966">
    <property type="term" value="F:phosphoglucosamine mutase activity"/>
    <property type="evidence" value="ECO:0007669"/>
    <property type="project" value="UniProtKB-UniRule"/>
</dbReference>
<dbReference type="InterPro" id="IPR005843">
    <property type="entry name" value="A-D-PHexomutase_C"/>
</dbReference>
<feature type="domain" description="Alpha-D-phosphohexomutase alpha/beta/alpha" evidence="13">
    <location>
        <begin position="63"/>
        <end position="192"/>
    </location>
</feature>
<dbReference type="GO" id="GO:0009252">
    <property type="term" value="P:peptidoglycan biosynthetic process"/>
    <property type="evidence" value="ECO:0007669"/>
    <property type="project" value="TreeGrafter"/>
</dbReference>
<dbReference type="GO" id="GO:0000287">
    <property type="term" value="F:magnesium ion binding"/>
    <property type="evidence" value="ECO:0007669"/>
    <property type="project" value="UniProtKB-UniRule"/>
</dbReference>
<feature type="domain" description="Alpha-D-phosphohexomutase alpha/beta/alpha" evidence="15">
    <location>
        <begin position="324"/>
        <end position="437"/>
    </location>
</feature>
<dbReference type="InterPro" id="IPR050060">
    <property type="entry name" value="Phosphoglucosamine_mutase"/>
</dbReference>
<evidence type="ECO:0000256" key="11">
    <source>
        <dbReference type="RuleBase" id="RU004327"/>
    </source>
</evidence>
<dbReference type="PANTHER" id="PTHR42946:SF1">
    <property type="entry name" value="PHOSPHOGLUCOMUTASE (ALPHA-D-GLUCOSE-1,6-BISPHOSPHATE-DEPENDENT)"/>
    <property type="match status" value="1"/>
</dbReference>
<dbReference type="SUPFAM" id="SSF55957">
    <property type="entry name" value="Phosphoglucomutase, C-terminal domain"/>
    <property type="match status" value="1"/>
</dbReference>
<dbReference type="Pfam" id="PF00408">
    <property type="entry name" value="PGM_PMM_IV"/>
    <property type="match status" value="1"/>
</dbReference>
<dbReference type="EC" id="5.4.2.10" evidence="7 9"/>
<accession>A0A832H342</accession>
<keyword evidence="4 9" id="KW-0460">Magnesium</keyword>
<evidence type="ECO:0000256" key="7">
    <source>
        <dbReference type="ARBA" id="ARBA00066330"/>
    </source>
</evidence>
<comment type="function">
    <text evidence="9 11">Catalyzes the conversion of glucosamine-6-phosphate to glucosamine-1-phosphate.</text>
</comment>
<evidence type="ECO:0000313" key="16">
    <source>
        <dbReference type="EMBL" id="HGW93061.1"/>
    </source>
</evidence>
<dbReference type="AlphaFoldDB" id="A0A832H342"/>
<evidence type="ECO:0000259" key="13">
    <source>
        <dbReference type="Pfam" id="PF02878"/>
    </source>
</evidence>
<dbReference type="Pfam" id="PF02880">
    <property type="entry name" value="PGM_PMM_III"/>
    <property type="match status" value="1"/>
</dbReference>
<dbReference type="GO" id="GO:0005975">
    <property type="term" value="P:carbohydrate metabolic process"/>
    <property type="evidence" value="ECO:0007669"/>
    <property type="project" value="InterPro"/>
</dbReference>
<evidence type="ECO:0000259" key="14">
    <source>
        <dbReference type="Pfam" id="PF02879"/>
    </source>
</evidence>
<feature type="domain" description="Alpha-D-phosphohexomutase C-terminal" evidence="12">
    <location>
        <begin position="441"/>
        <end position="509"/>
    </location>
</feature>
<dbReference type="FunFam" id="3.40.120.10:FF:000001">
    <property type="entry name" value="Phosphoglucosamine mutase"/>
    <property type="match status" value="1"/>
</dbReference>
<evidence type="ECO:0000256" key="2">
    <source>
        <dbReference type="ARBA" id="ARBA00022553"/>
    </source>
</evidence>
<evidence type="ECO:0000256" key="3">
    <source>
        <dbReference type="ARBA" id="ARBA00022723"/>
    </source>
</evidence>
<keyword evidence="5 9" id="KW-0413">Isomerase</keyword>
<feature type="binding site" evidence="9">
    <location>
        <position position="307"/>
    </location>
    <ligand>
        <name>Mg(2+)</name>
        <dbReference type="ChEBI" id="CHEBI:18420"/>
    </ligand>
</feature>
<dbReference type="PROSITE" id="PS00710">
    <property type="entry name" value="PGM_PMM"/>
    <property type="match status" value="1"/>
</dbReference>
<evidence type="ECO:0000256" key="9">
    <source>
        <dbReference type="HAMAP-Rule" id="MF_01554"/>
    </source>
</evidence>
<dbReference type="InterPro" id="IPR005844">
    <property type="entry name" value="A-D-PHexomutase_a/b/a-I"/>
</dbReference>
<comment type="similarity">
    <text evidence="1 9 10">Belongs to the phosphohexose mutase family.</text>
</comment>
<feature type="modified residue" description="Phosphoserine" evidence="9">
    <location>
        <position position="161"/>
    </location>
</feature>
<comment type="catalytic activity">
    <reaction evidence="6 9 11">
        <text>alpha-D-glucosamine 1-phosphate = D-glucosamine 6-phosphate</text>
        <dbReference type="Rhea" id="RHEA:23424"/>
        <dbReference type="ChEBI" id="CHEBI:58516"/>
        <dbReference type="ChEBI" id="CHEBI:58725"/>
        <dbReference type="EC" id="5.4.2.10"/>
    </reaction>
</comment>
<feature type="active site" description="Phosphoserine intermediate" evidence="9">
    <location>
        <position position="161"/>
    </location>
</feature>
<dbReference type="HAMAP" id="MF_01554_B">
    <property type="entry name" value="GlmM_B"/>
    <property type="match status" value="1"/>
</dbReference>
<evidence type="ECO:0000256" key="6">
    <source>
        <dbReference type="ARBA" id="ARBA00050364"/>
    </source>
</evidence>
<feature type="binding site" evidence="9">
    <location>
        <position position="311"/>
    </location>
    <ligand>
        <name>Mg(2+)</name>
        <dbReference type="ChEBI" id="CHEBI:18420"/>
    </ligand>
</feature>
<keyword evidence="3 9" id="KW-0479">Metal-binding</keyword>
<dbReference type="InterPro" id="IPR036900">
    <property type="entry name" value="A-D-PHexomutase_C_sf"/>
</dbReference>
<dbReference type="Pfam" id="PF02878">
    <property type="entry name" value="PGM_PMM_I"/>
    <property type="match status" value="1"/>
</dbReference>
<name>A0A832H342_9CYAN</name>
<evidence type="ECO:0000259" key="12">
    <source>
        <dbReference type="Pfam" id="PF00408"/>
    </source>
</evidence>
<dbReference type="Gene3D" id="3.40.120.10">
    <property type="entry name" value="Alpha-D-Glucose-1,6-Bisphosphate, subunit A, domain 3"/>
    <property type="match status" value="3"/>
</dbReference>
<dbReference type="InterPro" id="IPR005841">
    <property type="entry name" value="Alpha-D-phosphohexomutase_SF"/>
</dbReference>
<dbReference type="Pfam" id="PF02879">
    <property type="entry name" value="PGM_PMM_II"/>
    <property type="match status" value="1"/>
</dbReference>
<dbReference type="InterPro" id="IPR016066">
    <property type="entry name" value="A-D-PHexomutase_CS"/>
</dbReference>
<comment type="cofactor">
    <cofactor evidence="9">
        <name>Mg(2+)</name>
        <dbReference type="ChEBI" id="CHEBI:18420"/>
    </cofactor>
    <text evidence="9">Binds 1 Mg(2+) ion per subunit.</text>
</comment>
<dbReference type="GO" id="GO:0005829">
    <property type="term" value="C:cytosol"/>
    <property type="evidence" value="ECO:0007669"/>
    <property type="project" value="TreeGrafter"/>
</dbReference>
<evidence type="ECO:0000256" key="10">
    <source>
        <dbReference type="RuleBase" id="RU004326"/>
    </source>
</evidence>
<dbReference type="FunFam" id="3.30.310.50:FF:000001">
    <property type="entry name" value="Phosphoglucosamine mutase"/>
    <property type="match status" value="1"/>
</dbReference>
<dbReference type="PRINTS" id="PR00509">
    <property type="entry name" value="PGMPMM"/>
</dbReference>
<dbReference type="CDD" id="cd05802">
    <property type="entry name" value="GlmM"/>
    <property type="match status" value="1"/>
</dbReference>
<dbReference type="NCBIfam" id="TIGR01455">
    <property type="entry name" value="glmM"/>
    <property type="match status" value="1"/>
</dbReference>
<gene>
    <name evidence="9" type="primary">glmM</name>
    <name evidence="16" type="ORF">ENR47_02065</name>
</gene>
<dbReference type="SUPFAM" id="SSF53738">
    <property type="entry name" value="Phosphoglucomutase, first 3 domains"/>
    <property type="match status" value="3"/>
</dbReference>
<dbReference type="Gene3D" id="3.30.310.50">
    <property type="entry name" value="Alpha-D-phosphohexomutase, C-terminal domain"/>
    <property type="match status" value="1"/>
</dbReference>
<dbReference type="InterPro" id="IPR006352">
    <property type="entry name" value="GlmM_bact"/>
</dbReference>
<dbReference type="FunFam" id="3.40.120.10:FF:000002">
    <property type="entry name" value="Phosphoglucosamine mutase"/>
    <property type="match status" value="1"/>
</dbReference>
<dbReference type="GO" id="GO:0004615">
    <property type="term" value="F:phosphomannomutase activity"/>
    <property type="evidence" value="ECO:0007669"/>
    <property type="project" value="TreeGrafter"/>
</dbReference>
<dbReference type="InterPro" id="IPR016055">
    <property type="entry name" value="A-D-PHexomutase_a/b/a-I/II/III"/>
</dbReference>
<comment type="PTM">
    <text evidence="9">Activated by phosphorylation.</text>
</comment>
<evidence type="ECO:0000256" key="5">
    <source>
        <dbReference type="ARBA" id="ARBA00023235"/>
    </source>
</evidence>
<dbReference type="PANTHER" id="PTHR42946">
    <property type="entry name" value="PHOSPHOHEXOSE MUTASE"/>
    <property type="match status" value="1"/>
</dbReference>
<organism evidence="16">
    <name type="scientific">Oscillatoriales cyanobacterium SpSt-402</name>
    <dbReference type="NCBI Taxonomy" id="2282168"/>
    <lineage>
        <taxon>Bacteria</taxon>
        <taxon>Bacillati</taxon>
        <taxon>Cyanobacteriota</taxon>
        <taxon>Cyanophyceae</taxon>
        <taxon>Oscillatoriophycideae</taxon>
        <taxon>Oscillatoriales</taxon>
    </lineage>
</organism>
<protein>
    <recommendedName>
        <fullName evidence="8 9">Phosphoglucosamine mutase</fullName>
        <ecNumber evidence="7 9">5.4.2.10</ecNumber>
    </recommendedName>
</protein>
<dbReference type="InterPro" id="IPR005845">
    <property type="entry name" value="A-D-PHexomutase_a/b/a-II"/>
</dbReference>
<dbReference type="EMBL" id="DSRD01000136">
    <property type="protein sequence ID" value="HGW93061.1"/>
    <property type="molecule type" value="Genomic_DNA"/>
</dbReference>
<dbReference type="GO" id="GO:0006048">
    <property type="term" value="P:UDP-N-acetylglucosamine biosynthetic process"/>
    <property type="evidence" value="ECO:0007669"/>
    <property type="project" value="TreeGrafter"/>
</dbReference>
<evidence type="ECO:0000256" key="4">
    <source>
        <dbReference type="ARBA" id="ARBA00022842"/>
    </source>
</evidence>
<evidence type="ECO:0000256" key="1">
    <source>
        <dbReference type="ARBA" id="ARBA00010231"/>
    </source>
</evidence>
<sequence length="517" mass="55334">MVSSPVRTQELSSLEPTGVVQAKFGDRNEVRFGQNKPSESETIVGEALKSAANWGTLSLPETRLFGTDGIRGRAGDLLTAPLAMQVGFWAGKVLQANSQRAGSIVIGQDSRNSSSMLAMALSAGLTASGLEVWDLGLCPTPSVAHLTSVTDAIGGVMISASHNPPEDNGIKFFGTNGSKLSLALQEQIESALRGQWHSPEALVMTGWGQHYQRSELLKEYQSALQESLLLGQLSDQPLAGLRVVLDLAWGAAVELAPLTFKALGADVICLNDRADGNRINVNCGSTHLGQLKVAVEEHKADLGFAFDGDADRVLAVDSQGRSVDGDYILYLWGNALRQQNQLPGNAIVATVMSNLGFERAWEEQGGTFIRAAVGDQYVHAEMLRNGAMLGGEQSGHVLCRHYGVSGDGLLTALHLAALTRQSGCSLADLVDGSFQTYPQLLKNVRVEDRTRRLNWKECEPLQAAIARAEAAMGHQGRVLVRASGTEPLIRVMVEAVADDLVTHWTEALVTAVQTHLA</sequence>
<feature type="binding site" evidence="9">
    <location>
        <position position="309"/>
    </location>
    <ligand>
        <name>Mg(2+)</name>
        <dbReference type="ChEBI" id="CHEBI:18420"/>
    </ligand>
</feature>
<evidence type="ECO:0000256" key="8">
    <source>
        <dbReference type="ARBA" id="ARBA00068193"/>
    </source>
</evidence>
<comment type="caution">
    <text evidence="16">The sequence shown here is derived from an EMBL/GenBank/DDBJ whole genome shotgun (WGS) entry which is preliminary data.</text>
</comment>
<dbReference type="InterPro" id="IPR005846">
    <property type="entry name" value="A-D-PHexomutase_a/b/a-III"/>
</dbReference>
<evidence type="ECO:0000259" key="15">
    <source>
        <dbReference type="Pfam" id="PF02880"/>
    </source>
</evidence>
<proteinExistence type="inferred from homology"/>
<feature type="binding site" description="via phosphate group" evidence="9">
    <location>
        <position position="161"/>
    </location>
    <ligand>
        <name>Mg(2+)</name>
        <dbReference type="ChEBI" id="CHEBI:18420"/>
    </ligand>
</feature>
<feature type="domain" description="Alpha-D-phosphohexomutase alpha/beta/alpha" evidence="14">
    <location>
        <begin position="239"/>
        <end position="320"/>
    </location>
</feature>